<protein>
    <submittedName>
        <fullName evidence="1">Uncharacterized protein</fullName>
    </submittedName>
</protein>
<organism evidence="1">
    <name type="scientific">Arundo donax</name>
    <name type="common">Giant reed</name>
    <name type="synonym">Donax arundinaceus</name>
    <dbReference type="NCBI Taxonomy" id="35708"/>
    <lineage>
        <taxon>Eukaryota</taxon>
        <taxon>Viridiplantae</taxon>
        <taxon>Streptophyta</taxon>
        <taxon>Embryophyta</taxon>
        <taxon>Tracheophyta</taxon>
        <taxon>Spermatophyta</taxon>
        <taxon>Magnoliopsida</taxon>
        <taxon>Liliopsida</taxon>
        <taxon>Poales</taxon>
        <taxon>Poaceae</taxon>
        <taxon>PACMAD clade</taxon>
        <taxon>Arundinoideae</taxon>
        <taxon>Arundineae</taxon>
        <taxon>Arundo</taxon>
    </lineage>
</organism>
<sequence>MWKPEGGIVEGDEARHRRSP</sequence>
<dbReference type="AlphaFoldDB" id="A0A0A8XTD1"/>
<reference evidence="1" key="1">
    <citation type="submission" date="2014-09" db="EMBL/GenBank/DDBJ databases">
        <authorList>
            <person name="Magalhaes I.L.F."/>
            <person name="Oliveira U."/>
            <person name="Santos F.R."/>
            <person name="Vidigal T.H.D.A."/>
            <person name="Brescovit A.D."/>
            <person name="Santos A.J."/>
        </authorList>
    </citation>
    <scope>NUCLEOTIDE SEQUENCE</scope>
    <source>
        <tissue evidence="1">Shoot tissue taken approximately 20 cm above the soil surface</tissue>
    </source>
</reference>
<proteinExistence type="predicted"/>
<evidence type="ECO:0000313" key="1">
    <source>
        <dbReference type="EMBL" id="JAD17229.1"/>
    </source>
</evidence>
<accession>A0A0A8XTD1</accession>
<dbReference type="EMBL" id="GBRH01280666">
    <property type="protein sequence ID" value="JAD17229.1"/>
    <property type="molecule type" value="Transcribed_RNA"/>
</dbReference>
<name>A0A0A8XTD1_ARUDO</name>
<reference evidence="1" key="2">
    <citation type="journal article" date="2015" name="Data Brief">
        <title>Shoot transcriptome of the giant reed, Arundo donax.</title>
        <authorList>
            <person name="Barrero R.A."/>
            <person name="Guerrero F.D."/>
            <person name="Moolhuijzen P."/>
            <person name="Goolsby J.A."/>
            <person name="Tidwell J."/>
            <person name="Bellgard S.E."/>
            <person name="Bellgard M.I."/>
        </authorList>
    </citation>
    <scope>NUCLEOTIDE SEQUENCE</scope>
    <source>
        <tissue evidence="1">Shoot tissue taken approximately 20 cm above the soil surface</tissue>
    </source>
</reference>